<proteinExistence type="inferred from homology"/>
<dbReference type="Gene3D" id="3.90.1720.10">
    <property type="entry name" value="endopeptidase domain like (from Nostoc punctiforme)"/>
    <property type="match status" value="1"/>
</dbReference>
<dbReference type="Gene3D" id="6.10.250.3150">
    <property type="match status" value="1"/>
</dbReference>
<dbReference type="GO" id="GO:0006508">
    <property type="term" value="P:proteolysis"/>
    <property type="evidence" value="ECO:0007669"/>
    <property type="project" value="UniProtKB-KW"/>
</dbReference>
<dbReference type="OrthoDB" id="5177647at2"/>
<evidence type="ECO:0000256" key="6">
    <source>
        <dbReference type="SAM" id="SignalP"/>
    </source>
</evidence>
<feature type="coiled-coil region" evidence="5">
    <location>
        <begin position="48"/>
        <end position="103"/>
    </location>
</feature>
<keyword evidence="2" id="KW-0645">Protease</keyword>
<evidence type="ECO:0000256" key="1">
    <source>
        <dbReference type="ARBA" id="ARBA00007074"/>
    </source>
</evidence>
<sequence length="357" mass="37712">MKEQCVDVASNRLKRTMRGALTASAVAVAVSMVPATPAVADPDTPANASEALKQLKALSEEAEKLTEDLHKANDDLKAKEGEVNKANEELTKANAAGDLAKQQEGELRGRVDQLASSNFQGTRVNHISALLLSKSPNEFLDKLSVVDLITSESKDSLDKLNATISQAKTAARIADEAKAKAAAAAAESARIKGELEKRKKEAAAKQEKAKQALERLSAAEKKKLADAGLDIDLSGLPDGGIGAAALKHAVTQKGKPYVWGAEGPDSYDCSGLTSWAFAKVGVRLPRSSAQQAKVGSAVPVGNRDAWRPGDLLFFGSRGIHHVAIYAGNGIQFHASTSGQPLKYDKVQSDLVAVRRMG</sequence>
<feature type="domain" description="NlpC/P60" evidence="7">
    <location>
        <begin position="239"/>
        <end position="357"/>
    </location>
</feature>
<evidence type="ECO:0000259" key="7">
    <source>
        <dbReference type="PROSITE" id="PS51935"/>
    </source>
</evidence>
<dbReference type="Pfam" id="PF00877">
    <property type="entry name" value="NLPC_P60"/>
    <property type="match status" value="1"/>
</dbReference>
<dbReference type="GO" id="GO:0008234">
    <property type="term" value="F:cysteine-type peptidase activity"/>
    <property type="evidence" value="ECO:0007669"/>
    <property type="project" value="UniProtKB-KW"/>
</dbReference>
<feature type="chain" id="PRO_5009247552" evidence="6">
    <location>
        <begin position="41"/>
        <end position="357"/>
    </location>
</feature>
<evidence type="ECO:0000313" key="8">
    <source>
        <dbReference type="EMBL" id="SDN60025.1"/>
    </source>
</evidence>
<evidence type="ECO:0000256" key="3">
    <source>
        <dbReference type="ARBA" id="ARBA00022801"/>
    </source>
</evidence>
<accession>A0A1H0CQB7</accession>
<evidence type="ECO:0000256" key="5">
    <source>
        <dbReference type="SAM" id="Coils"/>
    </source>
</evidence>
<protein>
    <submittedName>
        <fullName evidence="8">Cell wall-associated hydrolase, NlpC family</fullName>
    </submittedName>
</protein>
<dbReference type="AlphaFoldDB" id="A0A1H0CQB7"/>
<dbReference type="InterPro" id="IPR038765">
    <property type="entry name" value="Papain-like_cys_pep_sf"/>
</dbReference>
<dbReference type="PROSITE" id="PS51935">
    <property type="entry name" value="NLPC_P60"/>
    <property type="match status" value="1"/>
</dbReference>
<gene>
    <name evidence="8" type="ORF">SAMN04489726_7356</name>
</gene>
<dbReference type="Proteomes" id="UP000183376">
    <property type="component" value="Chromosome I"/>
</dbReference>
<dbReference type="eggNOG" id="COG0791">
    <property type="taxonomic scope" value="Bacteria"/>
</dbReference>
<dbReference type="EMBL" id="LT629701">
    <property type="protein sequence ID" value="SDN60025.1"/>
    <property type="molecule type" value="Genomic_DNA"/>
</dbReference>
<dbReference type="PANTHER" id="PTHR47359:SF3">
    <property type="entry name" value="NLP_P60 DOMAIN-CONTAINING PROTEIN-RELATED"/>
    <property type="match status" value="1"/>
</dbReference>
<comment type="similarity">
    <text evidence="1">Belongs to the peptidase C40 family.</text>
</comment>
<keyword evidence="9" id="KW-1185">Reference proteome</keyword>
<evidence type="ECO:0000256" key="4">
    <source>
        <dbReference type="ARBA" id="ARBA00022807"/>
    </source>
</evidence>
<keyword evidence="6" id="KW-0732">Signal</keyword>
<evidence type="ECO:0000256" key="2">
    <source>
        <dbReference type="ARBA" id="ARBA00022670"/>
    </source>
</evidence>
<dbReference type="InterPro" id="IPR051794">
    <property type="entry name" value="PG_Endopeptidase_C40"/>
</dbReference>
<feature type="coiled-coil region" evidence="5">
    <location>
        <begin position="192"/>
        <end position="223"/>
    </location>
</feature>
<reference evidence="8 9" key="1">
    <citation type="submission" date="2016-10" db="EMBL/GenBank/DDBJ databases">
        <authorList>
            <person name="de Groot N.N."/>
        </authorList>
    </citation>
    <scope>NUCLEOTIDE SEQUENCE [LARGE SCALE GENOMIC DNA]</scope>
    <source>
        <strain evidence="8 9">DSM 44149</strain>
    </source>
</reference>
<dbReference type="PANTHER" id="PTHR47359">
    <property type="entry name" value="PEPTIDOGLYCAN DL-ENDOPEPTIDASE CWLO"/>
    <property type="match status" value="1"/>
</dbReference>
<evidence type="ECO:0000313" key="9">
    <source>
        <dbReference type="Proteomes" id="UP000183376"/>
    </source>
</evidence>
<keyword evidence="4" id="KW-0788">Thiol protease</keyword>
<dbReference type="STRING" id="211114.SAMN04489726_7356"/>
<keyword evidence="5" id="KW-0175">Coiled coil</keyword>
<organism evidence="8 9">
    <name type="scientific">Allokutzneria albata</name>
    <name type="common">Kibdelosporangium albatum</name>
    <dbReference type="NCBI Taxonomy" id="211114"/>
    <lineage>
        <taxon>Bacteria</taxon>
        <taxon>Bacillati</taxon>
        <taxon>Actinomycetota</taxon>
        <taxon>Actinomycetes</taxon>
        <taxon>Pseudonocardiales</taxon>
        <taxon>Pseudonocardiaceae</taxon>
        <taxon>Allokutzneria</taxon>
    </lineage>
</organism>
<feature type="signal peptide" evidence="6">
    <location>
        <begin position="1"/>
        <end position="40"/>
    </location>
</feature>
<name>A0A1H0CQB7_ALLAB</name>
<dbReference type="SUPFAM" id="SSF54001">
    <property type="entry name" value="Cysteine proteinases"/>
    <property type="match status" value="1"/>
</dbReference>
<keyword evidence="3 8" id="KW-0378">Hydrolase</keyword>
<dbReference type="InterPro" id="IPR000064">
    <property type="entry name" value="NLP_P60_dom"/>
</dbReference>